<feature type="compositionally biased region" description="Basic residues" evidence="1">
    <location>
        <begin position="41"/>
        <end position="53"/>
    </location>
</feature>
<reference evidence="2 3" key="2">
    <citation type="submission" date="2018-11" db="EMBL/GenBank/DDBJ databases">
        <authorList>
            <consortium name="Pathogen Informatics"/>
        </authorList>
    </citation>
    <scope>NUCLEOTIDE SEQUENCE [LARGE SCALE GENOMIC DNA]</scope>
    <source>
        <strain evidence="2 3">NST_G2</strain>
    </source>
</reference>
<dbReference type="GO" id="GO:0006508">
    <property type="term" value="P:proteolysis"/>
    <property type="evidence" value="ECO:0007669"/>
    <property type="project" value="InterPro"/>
</dbReference>
<protein>
    <submittedName>
        <fullName evidence="4">Peptidase A2 domain-containing protein</fullName>
    </submittedName>
</protein>
<evidence type="ECO:0000313" key="2">
    <source>
        <dbReference type="EMBL" id="VDM03324.1"/>
    </source>
</evidence>
<proteinExistence type="predicted"/>
<name>A0A183TKE0_SCHSO</name>
<dbReference type="SUPFAM" id="SSF50630">
    <property type="entry name" value="Acid proteases"/>
    <property type="match status" value="1"/>
</dbReference>
<feature type="compositionally biased region" description="Basic and acidic residues" evidence="1">
    <location>
        <begin position="27"/>
        <end position="40"/>
    </location>
</feature>
<sequence length="254" mass="28587">MGPKKKRHEFHLSNVGGITEMGTAGESRPKMEKSHDDARRNRPSRLGKRRRKPGNQSMCATAPITLEAPTQTCGPNIREFSASGFQREMRPINVEQFAGQKIPEHSPLLTRLWPEGDDFAQWMSATAPFLNVVPENFKKTTFKSLLGHDLIYKVNGLAPSPFCFSEEYFEAIEQVFHPGVAYKNVSILVDTGAAVSLIHDSLLRGKRYHHSEFPQLQILTANNSYLQLSGSIKAPIFIKDKTILHHFLMSSELK</sequence>
<gene>
    <name evidence="2" type="ORF">SSLN_LOCUS16938</name>
</gene>
<dbReference type="EMBL" id="UYSU01041738">
    <property type="protein sequence ID" value="VDM03324.1"/>
    <property type="molecule type" value="Genomic_DNA"/>
</dbReference>
<keyword evidence="3" id="KW-1185">Reference proteome</keyword>
<dbReference type="GO" id="GO:0004190">
    <property type="term" value="F:aspartic-type endopeptidase activity"/>
    <property type="evidence" value="ECO:0007669"/>
    <property type="project" value="InterPro"/>
</dbReference>
<feature type="region of interest" description="Disordered" evidence="1">
    <location>
        <begin position="1"/>
        <end position="59"/>
    </location>
</feature>
<accession>A0A183TKE0</accession>
<dbReference type="AlphaFoldDB" id="A0A183TKE0"/>
<evidence type="ECO:0000256" key="1">
    <source>
        <dbReference type="SAM" id="MobiDB-lite"/>
    </source>
</evidence>
<dbReference type="OrthoDB" id="6312676at2759"/>
<dbReference type="InterPro" id="IPR001969">
    <property type="entry name" value="Aspartic_peptidase_AS"/>
</dbReference>
<dbReference type="WBParaSite" id="SSLN_0001758501-mRNA-1">
    <property type="protein sequence ID" value="SSLN_0001758501-mRNA-1"/>
    <property type="gene ID" value="SSLN_0001758501"/>
</dbReference>
<organism evidence="4">
    <name type="scientific">Schistocephalus solidus</name>
    <name type="common">Tapeworm</name>
    <dbReference type="NCBI Taxonomy" id="70667"/>
    <lineage>
        <taxon>Eukaryota</taxon>
        <taxon>Metazoa</taxon>
        <taxon>Spiralia</taxon>
        <taxon>Lophotrochozoa</taxon>
        <taxon>Platyhelminthes</taxon>
        <taxon>Cestoda</taxon>
        <taxon>Eucestoda</taxon>
        <taxon>Diphyllobothriidea</taxon>
        <taxon>Diphyllobothriidae</taxon>
        <taxon>Schistocephalus</taxon>
    </lineage>
</organism>
<evidence type="ECO:0000313" key="3">
    <source>
        <dbReference type="Proteomes" id="UP000275846"/>
    </source>
</evidence>
<reference evidence="4" key="1">
    <citation type="submission" date="2016-06" db="UniProtKB">
        <authorList>
            <consortium name="WormBaseParasite"/>
        </authorList>
    </citation>
    <scope>IDENTIFICATION</scope>
</reference>
<dbReference type="Proteomes" id="UP000275846">
    <property type="component" value="Unassembled WGS sequence"/>
</dbReference>
<dbReference type="InterPro" id="IPR021109">
    <property type="entry name" value="Peptidase_aspartic_dom_sf"/>
</dbReference>
<dbReference type="PROSITE" id="PS00141">
    <property type="entry name" value="ASP_PROTEASE"/>
    <property type="match status" value="1"/>
</dbReference>
<evidence type="ECO:0000313" key="4">
    <source>
        <dbReference type="WBParaSite" id="SSLN_0001758501-mRNA-1"/>
    </source>
</evidence>